<keyword evidence="3" id="KW-0812">Transmembrane</keyword>
<dbReference type="AlphaFoldDB" id="A0A8J5N9C4"/>
<evidence type="ECO:0000313" key="4">
    <source>
        <dbReference type="EMBL" id="KAG7175194.1"/>
    </source>
</evidence>
<dbReference type="InterPro" id="IPR000643">
    <property type="entry name" value="Iodothyronine_deiodinase"/>
</dbReference>
<evidence type="ECO:0000256" key="1">
    <source>
        <dbReference type="RuleBase" id="RU000676"/>
    </source>
</evidence>
<dbReference type="GO" id="GO:0042446">
    <property type="term" value="P:hormone biosynthetic process"/>
    <property type="evidence" value="ECO:0007669"/>
    <property type="project" value="UniProtKB-KW"/>
</dbReference>
<dbReference type="Proteomes" id="UP000747542">
    <property type="component" value="Unassembled WGS sequence"/>
</dbReference>
<dbReference type="PANTHER" id="PTHR11781">
    <property type="entry name" value="IODOTHYRONINE DEIODINASE"/>
    <property type="match status" value="1"/>
</dbReference>
<feature type="compositionally biased region" description="Polar residues" evidence="2">
    <location>
        <begin position="282"/>
        <end position="292"/>
    </location>
</feature>
<protein>
    <recommendedName>
        <fullName evidence="1">Iodothyronine deiodinase</fullName>
    </recommendedName>
</protein>
<evidence type="ECO:0000313" key="5">
    <source>
        <dbReference type="Proteomes" id="UP000747542"/>
    </source>
</evidence>
<feature type="transmembrane region" description="Helical" evidence="3">
    <location>
        <begin position="12"/>
        <end position="33"/>
    </location>
</feature>
<keyword evidence="1" id="KW-0893">Thyroid hormones biosynthesis</keyword>
<dbReference type="Gene3D" id="3.40.30.10">
    <property type="entry name" value="Glutaredoxin"/>
    <property type="match status" value="1"/>
</dbReference>
<accession>A0A8J5N9C4</accession>
<organism evidence="4 5">
    <name type="scientific">Homarus americanus</name>
    <name type="common">American lobster</name>
    <dbReference type="NCBI Taxonomy" id="6706"/>
    <lineage>
        <taxon>Eukaryota</taxon>
        <taxon>Metazoa</taxon>
        <taxon>Ecdysozoa</taxon>
        <taxon>Arthropoda</taxon>
        <taxon>Crustacea</taxon>
        <taxon>Multicrustacea</taxon>
        <taxon>Malacostraca</taxon>
        <taxon>Eumalacostraca</taxon>
        <taxon>Eucarida</taxon>
        <taxon>Decapoda</taxon>
        <taxon>Pleocyemata</taxon>
        <taxon>Astacidea</taxon>
        <taxon>Nephropoidea</taxon>
        <taxon>Nephropidae</taxon>
        <taxon>Homarus</taxon>
    </lineage>
</organism>
<keyword evidence="1" id="KW-0560">Oxidoreductase</keyword>
<feature type="region of interest" description="Disordered" evidence="2">
    <location>
        <begin position="261"/>
        <end position="296"/>
    </location>
</feature>
<proteinExistence type="inferred from homology"/>
<dbReference type="Pfam" id="PF00837">
    <property type="entry name" value="T4_deiodinase"/>
    <property type="match status" value="1"/>
</dbReference>
<sequence length="310" mass="34932">MAASKIMVYTLLPWRIFTALVVAFTAALLVPLLKLCPEFVSTFIIGKKNFLKSNIHIVYLKVHLRDPQQFWQILKSNLRRAWSETFMEAEEGGKAPNPKLMRLSDRSLSDLLDFAKPGRPYIINFGSSHYDASRLQVTEDFSGVAEFVLVYVAEAHPTDGWAIKGNVEISSHKTMEERLAAAQRMLDLEPLECPVLVDLLTDETSKTYGSVPERLYIVQDGVIVYKGGQGPNNYKASPRENTNVQPKISLMREVLVAAARSFSRDDEDASPRSSDNDEYFNFDSSSPKSAAQTPEMLAEVEEWLEKYKGQ</sequence>
<dbReference type="EMBL" id="JAHLQT010006108">
    <property type="protein sequence ID" value="KAG7175194.1"/>
    <property type="molecule type" value="Genomic_DNA"/>
</dbReference>
<dbReference type="GO" id="GO:0042403">
    <property type="term" value="P:thyroid hormone metabolic process"/>
    <property type="evidence" value="ECO:0007669"/>
    <property type="project" value="TreeGrafter"/>
</dbReference>
<evidence type="ECO:0000256" key="2">
    <source>
        <dbReference type="SAM" id="MobiDB-lite"/>
    </source>
</evidence>
<dbReference type="GO" id="GO:0004800">
    <property type="term" value="F:thyroxine 5'-deiodinase activity"/>
    <property type="evidence" value="ECO:0007669"/>
    <property type="project" value="InterPro"/>
</dbReference>
<comment type="function">
    <text evidence="1">Responsible for the deiodination of T4 (3,5,3',5'-tetraiodothyronine).</text>
</comment>
<keyword evidence="1" id="KW-0712">Selenocysteine</keyword>
<comment type="similarity">
    <text evidence="1">Belongs to the iodothyronine deiodinase family.</text>
</comment>
<keyword evidence="3" id="KW-0472">Membrane</keyword>
<reference evidence="4" key="1">
    <citation type="journal article" date="2021" name="Sci. Adv.">
        <title>The American lobster genome reveals insights on longevity, neural, and immune adaptations.</title>
        <authorList>
            <person name="Polinski J.M."/>
            <person name="Zimin A.V."/>
            <person name="Clark K.F."/>
            <person name="Kohn A.B."/>
            <person name="Sadowski N."/>
            <person name="Timp W."/>
            <person name="Ptitsyn A."/>
            <person name="Khanna P."/>
            <person name="Romanova D.Y."/>
            <person name="Williams P."/>
            <person name="Greenwood S.J."/>
            <person name="Moroz L.L."/>
            <person name="Walt D.R."/>
            <person name="Bodnar A.G."/>
        </authorList>
    </citation>
    <scope>NUCLEOTIDE SEQUENCE</scope>
    <source>
        <strain evidence="4">GMGI-L3</strain>
    </source>
</reference>
<dbReference type="PANTHER" id="PTHR11781:SF22">
    <property type="entry name" value="TYPE I IODOTHYRONINE DEIODINASE"/>
    <property type="match status" value="1"/>
</dbReference>
<keyword evidence="3" id="KW-1133">Transmembrane helix</keyword>
<name>A0A8J5N9C4_HOMAM</name>
<comment type="caution">
    <text evidence="4">The sequence shown here is derived from an EMBL/GenBank/DDBJ whole genome shotgun (WGS) entry which is preliminary data.</text>
</comment>
<evidence type="ECO:0000256" key="3">
    <source>
        <dbReference type="SAM" id="Phobius"/>
    </source>
</evidence>
<keyword evidence="5" id="KW-1185">Reference proteome</keyword>
<gene>
    <name evidence="4" type="primary">Dio1-L1</name>
    <name evidence="4" type="ORF">Hamer_G001214</name>
</gene>